<dbReference type="AlphaFoldDB" id="A0AAQ1NVL7"/>
<reference evidence="1 2" key="1">
    <citation type="submission" date="2017-11" db="EMBL/GenBank/DDBJ databases">
        <authorList>
            <person name="Lechat P."/>
        </authorList>
    </citation>
    <scope>NUCLEOTIDE SEQUENCE [LARGE SCALE GENOMIC DNA]</scope>
    <source>
        <strain evidence="1">L495</strain>
    </source>
</reference>
<name>A0AAQ1NVL7_LEPIR</name>
<evidence type="ECO:0000313" key="2">
    <source>
        <dbReference type="Proteomes" id="UP000234460"/>
    </source>
</evidence>
<accession>A0AAQ1NVL7</accession>
<evidence type="ECO:0000313" key="1">
    <source>
        <dbReference type="EMBL" id="SOR60784.1"/>
    </source>
</evidence>
<dbReference type="EMBL" id="OEJX01000014">
    <property type="protein sequence ID" value="SOR60784.1"/>
    <property type="molecule type" value="Genomic_DNA"/>
</dbReference>
<sequence>MILKIIYITTTQNDKTEIESNSLHFNNRVVESGKASIERFQKTEMEDSFLTTLIL</sequence>
<organism evidence="1 2">
    <name type="scientific">Leptospira interrogans serovar Manilae</name>
    <dbReference type="NCBI Taxonomy" id="214675"/>
    <lineage>
        <taxon>Bacteria</taxon>
        <taxon>Pseudomonadati</taxon>
        <taxon>Spirochaetota</taxon>
        <taxon>Spirochaetia</taxon>
        <taxon>Leptospirales</taxon>
        <taxon>Leptospiraceae</taxon>
        <taxon>Leptospira</taxon>
    </lineage>
</organism>
<proteinExistence type="predicted"/>
<gene>
    <name evidence="1" type="ORF">LMANV2_210010</name>
</gene>
<comment type="caution">
    <text evidence="1">The sequence shown here is derived from an EMBL/GenBank/DDBJ whole genome shotgun (WGS) entry which is preliminary data.</text>
</comment>
<protein>
    <submittedName>
        <fullName evidence="1">Uncharacterized protein</fullName>
    </submittedName>
</protein>
<dbReference type="Proteomes" id="UP000234460">
    <property type="component" value="Chromosome LMANV2"/>
</dbReference>